<name>A0ABU1AE01_9BACT</name>
<proteinExistence type="predicted"/>
<evidence type="ECO:0008006" key="3">
    <source>
        <dbReference type="Google" id="ProtNLM"/>
    </source>
</evidence>
<dbReference type="RefSeq" id="WP_308983409.1">
    <property type="nucleotide sequence ID" value="NZ_JARXIC010000001.1"/>
</dbReference>
<evidence type="ECO:0000313" key="1">
    <source>
        <dbReference type="EMBL" id="MDQ8192900.1"/>
    </source>
</evidence>
<dbReference type="Proteomes" id="UP001243717">
    <property type="component" value="Unassembled WGS sequence"/>
</dbReference>
<reference evidence="1 2" key="1">
    <citation type="submission" date="2023-04" db="EMBL/GenBank/DDBJ databases">
        <title>A novel bacteria isolated from coastal sediment.</title>
        <authorList>
            <person name="Liu X.-J."/>
            <person name="Du Z.-J."/>
        </authorList>
    </citation>
    <scope>NUCLEOTIDE SEQUENCE [LARGE SCALE GENOMIC DNA]</scope>
    <source>
        <strain evidence="1 2">SDUM461004</strain>
    </source>
</reference>
<comment type="caution">
    <text evidence="1">The sequence shown here is derived from an EMBL/GenBank/DDBJ whole genome shotgun (WGS) entry which is preliminary data.</text>
</comment>
<dbReference type="EMBL" id="JARXIC010000001">
    <property type="protein sequence ID" value="MDQ8192900.1"/>
    <property type="molecule type" value="Genomic_DNA"/>
</dbReference>
<evidence type="ECO:0000313" key="2">
    <source>
        <dbReference type="Proteomes" id="UP001243717"/>
    </source>
</evidence>
<dbReference type="SUPFAM" id="SSF75005">
    <property type="entry name" value="Arabinanase/levansucrase/invertase"/>
    <property type="match status" value="2"/>
</dbReference>
<protein>
    <recommendedName>
        <fullName evidence="3">Family 43 glycosylhydrolase</fullName>
    </recommendedName>
</protein>
<organism evidence="1 2">
    <name type="scientific">Thalassobacterium sedimentorum</name>
    <dbReference type="NCBI Taxonomy" id="3041258"/>
    <lineage>
        <taxon>Bacteria</taxon>
        <taxon>Pseudomonadati</taxon>
        <taxon>Verrucomicrobiota</taxon>
        <taxon>Opitutia</taxon>
        <taxon>Puniceicoccales</taxon>
        <taxon>Coraliomargaritaceae</taxon>
        <taxon>Thalassobacterium</taxon>
    </lineage>
</organism>
<dbReference type="InterPro" id="IPR023296">
    <property type="entry name" value="Glyco_hydro_beta-prop_sf"/>
</dbReference>
<sequence>MKIVLSHWRHSIAQAFGLATLLLCALLVLPLSLHSEDSEMLMQRDSPKPVLGIKGAPHWRSVHVANAAILRPEESPDSLWRMYVRGSAFYPNHGGAPEDYYHDSIGLLYQTAVDFSPRGPWLEHPDNPLLIHGERDAHDGKHLLDCAPVWGQDAQGEDTLYLIYKAISYGGGGSLAAAFSPMPGDDFTKFLSNPLQSRVGPCDVVYHEGKYYIYYGNTKYDVVSRRNQSKLKTYLAVVDDIRDFPDAERSLVLDVGQDGAFDSESVHGGRIFQLKDRWYMVYQCSDRHMDYPNRFHVAWSDDLLSWNKVDNPHPFFLRGPAGTWDEGGIWYGEVFEYEGTLYMYYEGWGTGKPRYDRDRPYVRGARSQTGLASVSVDDFLKWCGH</sequence>
<keyword evidence="2" id="KW-1185">Reference proteome</keyword>
<gene>
    <name evidence="1" type="ORF">QEH59_00585</name>
</gene>
<accession>A0ABU1AE01</accession>
<dbReference type="Gene3D" id="2.115.10.20">
    <property type="entry name" value="Glycosyl hydrolase domain, family 43"/>
    <property type="match status" value="3"/>
</dbReference>